<evidence type="ECO:0000313" key="4">
    <source>
        <dbReference type="Proteomes" id="UP000182486"/>
    </source>
</evidence>
<gene>
    <name evidence="3" type="ORF">BG844_22760</name>
</gene>
<comment type="caution">
    <text evidence="3">The sequence shown here is derived from an EMBL/GenBank/DDBJ whole genome shotgun (WGS) entry which is preliminary data.</text>
</comment>
<organism evidence="3 4">
    <name type="scientific">Couchioplanes caeruleus subsp. caeruleus</name>
    <dbReference type="NCBI Taxonomy" id="56427"/>
    <lineage>
        <taxon>Bacteria</taxon>
        <taxon>Bacillati</taxon>
        <taxon>Actinomycetota</taxon>
        <taxon>Actinomycetes</taxon>
        <taxon>Micromonosporales</taxon>
        <taxon>Micromonosporaceae</taxon>
        <taxon>Couchioplanes</taxon>
    </lineage>
</organism>
<evidence type="ECO:0000256" key="1">
    <source>
        <dbReference type="ARBA" id="ARBA00005564"/>
    </source>
</evidence>
<dbReference type="InterPro" id="IPR050282">
    <property type="entry name" value="Cycloisomerase_2"/>
</dbReference>
<dbReference type="GO" id="GO:0017057">
    <property type="term" value="F:6-phosphogluconolactonase activity"/>
    <property type="evidence" value="ECO:0007669"/>
    <property type="project" value="TreeGrafter"/>
</dbReference>
<protein>
    <submittedName>
        <fullName evidence="3">3-carboxymuconate cyclase</fullName>
    </submittedName>
</protein>
<dbReference type="EMBL" id="MEIA01000244">
    <property type="protein sequence ID" value="OJF12059.1"/>
    <property type="molecule type" value="Genomic_DNA"/>
</dbReference>
<dbReference type="InterPro" id="IPR019405">
    <property type="entry name" value="Lactonase_7-beta_prop"/>
</dbReference>
<dbReference type="SUPFAM" id="SSF50974">
    <property type="entry name" value="Nitrous oxide reductase, N-terminal domain"/>
    <property type="match status" value="1"/>
</dbReference>
<name>A0A1K0GS06_9ACTN</name>
<evidence type="ECO:0000256" key="2">
    <source>
        <dbReference type="SAM" id="MobiDB-lite"/>
    </source>
</evidence>
<dbReference type="RefSeq" id="WP_071807380.1">
    <property type="nucleotide sequence ID" value="NZ_MEIA01000244.1"/>
</dbReference>
<dbReference type="AlphaFoldDB" id="A0A1K0GS06"/>
<dbReference type="Proteomes" id="UP000182486">
    <property type="component" value="Unassembled WGS sequence"/>
</dbReference>
<dbReference type="Gene3D" id="2.130.10.10">
    <property type="entry name" value="YVTN repeat-like/Quinoprotein amine dehydrogenase"/>
    <property type="match status" value="1"/>
</dbReference>
<dbReference type="InterPro" id="IPR011045">
    <property type="entry name" value="N2O_reductase_N"/>
</dbReference>
<feature type="region of interest" description="Disordered" evidence="2">
    <location>
        <begin position="259"/>
        <end position="286"/>
    </location>
</feature>
<sequence>MGANDEFVFLGCYTGETGGEGEGIVLLRRDGVTGSLTRLGVAARTPSPSFLAQHPTLPVLYAVNELDSGTVSAFAVAGDGSLSPLAVQSTGGSAPCHLAVSSDGRHLLVANYASGDVAVHPLEADGVPGERSDLLNLDGKGPVADRQEGPHAHMVAPDPNGPDVLVCDLGSDRVWHTRLDPISGRLTLVGAAAVAEPGTGPRHLLRTRDGALLVVGELAADLTWFRPGASGALERAGACPASAASEKASAASEKASAAFEKASAEEGQVGAADEKAGGGRRNEPSELVAGRDGRFVYVANRGPDTVSVFAWEPDGGTLVAEVATGGKGPRHLALLADHLYVANERSHSVTGFRIDPDSGIPHPEGEPVSGGSPTCLLRWAPAPAA</sequence>
<accession>A0A1K0GS06</accession>
<feature type="compositionally biased region" description="Basic and acidic residues" evidence="2">
    <location>
        <begin position="272"/>
        <end position="286"/>
    </location>
</feature>
<dbReference type="InterPro" id="IPR015943">
    <property type="entry name" value="WD40/YVTN_repeat-like_dom_sf"/>
</dbReference>
<keyword evidence="4" id="KW-1185">Reference proteome</keyword>
<reference evidence="3 4" key="1">
    <citation type="submission" date="2016-09" db="EMBL/GenBank/DDBJ databases">
        <title>Couchioplanes caeruleus draft genome sequence.</title>
        <authorList>
            <person name="Sheehan J."/>
            <person name="Caffrey P."/>
        </authorList>
    </citation>
    <scope>NUCLEOTIDE SEQUENCE [LARGE SCALE GENOMIC DNA]</scope>
    <source>
        <strain evidence="3 4">DSM 43634</strain>
    </source>
</reference>
<comment type="similarity">
    <text evidence="1">Belongs to the cycloisomerase 2 family.</text>
</comment>
<dbReference type="PANTHER" id="PTHR30344">
    <property type="entry name" value="6-PHOSPHOGLUCONOLACTONASE-RELATED"/>
    <property type="match status" value="1"/>
</dbReference>
<dbReference type="Pfam" id="PF10282">
    <property type="entry name" value="Lactonase"/>
    <property type="match status" value="1"/>
</dbReference>
<dbReference type="PANTHER" id="PTHR30344:SF1">
    <property type="entry name" value="6-PHOSPHOGLUCONOLACTONASE"/>
    <property type="match status" value="1"/>
</dbReference>
<evidence type="ECO:0000313" key="3">
    <source>
        <dbReference type="EMBL" id="OJF12059.1"/>
    </source>
</evidence>
<proteinExistence type="inferred from homology"/>